<dbReference type="EMBL" id="JAHQIW010003784">
    <property type="protein sequence ID" value="KAJ1360152.1"/>
    <property type="molecule type" value="Genomic_DNA"/>
</dbReference>
<dbReference type="AlphaFoldDB" id="A0AAD5MKH3"/>
<accession>A0AAD5MKH3</accession>
<reference evidence="1" key="1">
    <citation type="submission" date="2021-06" db="EMBL/GenBank/DDBJ databases">
        <title>Parelaphostrongylus tenuis whole genome reference sequence.</title>
        <authorList>
            <person name="Garwood T.J."/>
            <person name="Larsen P.A."/>
            <person name="Fountain-Jones N.M."/>
            <person name="Garbe J.R."/>
            <person name="Macchietto M.G."/>
            <person name="Kania S.A."/>
            <person name="Gerhold R.W."/>
            <person name="Richards J.E."/>
            <person name="Wolf T.M."/>
        </authorList>
    </citation>
    <scope>NUCLEOTIDE SEQUENCE</scope>
    <source>
        <strain evidence="1">MNPRO001-30</strain>
        <tissue evidence="1">Meninges</tissue>
    </source>
</reference>
<keyword evidence="2" id="KW-1185">Reference proteome</keyword>
<dbReference type="Proteomes" id="UP001196413">
    <property type="component" value="Unassembled WGS sequence"/>
</dbReference>
<protein>
    <submittedName>
        <fullName evidence="1">Uncharacterized protein</fullName>
    </submittedName>
</protein>
<name>A0AAD5MKH3_PARTN</name>
<gene>
    <name evidence="1" type="ORF">KIN20_019064</name>
</gene>
<evidence type="ECO:0000313" key="2">
    <source>
        <dbReference type="Proteomes" id="UP001196413"/>
    </source>
</evidence>
<proteinExistence type="predicted"/>
<evidence type="ECO:0000313" key="1">
    <source>
        <dbReference type="EMBL" id="KAJ1360152.1"/>
    </source>
</evidence>
<comment type="caution">
    <text evidence="1">The sequence shown here is derived from an EMBL/GenBank/DDBJ whole genome shotgun (WGS) entry which is preliminary data.</text>
</comment>
<sequence length="103" mass="11486">MTASAKPMTAVCPNGRDGGCMRSGTIYLIPCEACGDEYIGEMDFGFYIIRERLVKFLSFFYFCFPSKIIAESTSRKPGQGSAAEIHLLETIHECLRKSLQVAY</sequence>
<organism evidence="1 2">
    <name type="scientific">Parelaphostrongylus tenuis</name>
    <name type="common">Meningeal worm</name>
    <dbReference type="NCBI Taxonomy" id="148309"/>
    <lineage>
        <taxon>Eukaryota</taxon>
        <taxon>Metazoa</taxon>
        <taxon>Ecdysozoa</taxon>
        <taxon>Nematoda</taxon>
        <taxon>Chromadorea</taxon>
        <taxon>Rhabditida</taxon>
        <taxon>Rhabditina</taxon>
        <taxon>Rhabditomorpha</taxon>
        <taxon>Strongyloidea</taxon>
        <taxon>Metastrongylidae</taxon>
        <taxon>Parelaphostrongylus</taxon>
    </lineage>
</organism>